<evidence type="ECO:0000313" key="3">
    <source>
        <dbReference type="Proteomes" id="UP001596514"/>
    </source>
</evidence>
<dbReference type="PROSITE" id="PS51257">
    <property type="entry name" value="PROKAR_LIPOPROTEIN"/>
    <property type="match status" value="1"/>
</dbReference>
<dbReference type="PANTHER" id="PTHR30024">
    <property type="entry name" value="ALIPHATIC SULFONATES-BINDING PROTEIN-RELATED"/>
    <property type="match status" value="1"/>
</dbReference>
<dbReference type="SUPFAM" id="SSF53850">
    <property type="entry name" value="Periplasmic binding protein-like II"/>
    <property type="match status" value="1"/>
</dbReference>
<dbReference type="RefSeq" id="WP_343974889.1">
    <property type="nucleotide sequence ID" value="NZ_BAAAGK010000127.1"/>
</dbReference>
<comment type="caution">
    <text evidence="2">The sequence shown here is derived from an EMBL/GenBank/DDBJ whole genome shotgun (WGS) entry which is preliminary data.</text>
</comment>
<keyword evidence="1" id="KW-0732">Signal</keyword>
<name>A0ABW2TAJ4_9ACTN</name>
<proteinExistence type="predicted"/>
<gene>
    <name evidence="2" type="ORF">ACFQVD_35545</name>
</gene>
<dbReference type="Gene3D" id="3.40.190.10">
    <property type="entry name" value="Periplasmic binding protein-like II"/>
    <property type="match status" value="2"/>
</dbReference>
<accession>A0ABW2TAJ4</accession>
<dbReference type="EMBL" id="JBHTEE010000001">
    <property type="protein sequence ID" value="MFC7605429.1"/>
    <property type="molecule type" value="Genomic_DNA"/>
</dbReference>
<dbReference type="Proteomes" id="UP001596514">
    <property type="component" value="Unassembled WGS sequence"/>
</dbReference>
<evidence type="ECO:0000313" key="2">
    <source>
        <dbReference type="EMBL" id="MFC7605429.1"/>
    </source>
</evidence>
<organism evidence="2 3">
    <name type="scientific">Streptosporangium amethystogenes subsp. fukuiense</name>
    <dbReference type="NCBI Taxonomy" id="698418"/>
    <lineage>
        <taxon>Bacteria</taxon>
        <taxon>Bacillati</taxon>
        <taxon>Actinomycetota</taxon>
        <taxon>Actinomycetes</taxon>
        <taxon>Streptosporangiales</taxon>
        <taxon>Streptosporangiaceae</taxon>
        <taxon>Streptosporangium</taxon>
    </lineage>
</organism>
<feature type="signal peptide" evidence="1">
    <location>
        <begin position="1"/>
        <end position="24"/>
    </location>
</feature>
<reference evidence="3" key="1">
    <citation type="journal article" date="2019" name="Int. J. Syst. Evol. Microbiol.">
        <title>The Global Catalogue of Microorganisms (GCM) 10K type strain sequencing project: providing services to taxonomists for standard genome sequencing and annotation.</title>
        <authorList>
            <consortium name="The Broad Institute Genomics Platform"/>
            <consortium name="The Broad Institute Genome Sequencing Center for Infectious Disease"/>
            <person name="Wu L."/>
            <person name="Ma J."/>
        </authorList>
    </citation>
    <scope>NUCLEOTIDE SEQUENCE [LARGE SCALE GENOMIC DNA]</scope>
    <source>
        <strain evidence="3">JCM 10083</strain>
    </source>
</reference>
<protein>
    <submittedName>
        <fullName evidence="2">ABC transporter substrate-binding protein</fullName>
    </submittedName>
</protein>
<keyword evidence="3" id="KW-1185">Reference proteome</keyword>
<evidence type="ECO:0000256" key="1">
    <source>
        <dbReference type="SAM" id="SignalP"/>
    </source>
</evidence>
<feature type="chain" id="PRO_5047068991" evidence="1">
    <location>
        <begin position="25"/>
        <end position="366"/>
    </location>
</feature>
<sequence>MRPSLRLMAVAMPLALTLATAACGGDSGATEKREVSAFSATGDDALAAQLKPKPLAERKTIKIGISSIVGSYAAVALADSLGEFEKENIQIRFEFLQTQDALVMMTQGKVDVLATQVSPGLLNLIASGEDIRIVFPGGGRPESTDQGLYVNKSIFGDNGKFDLTDLKGVKLAGPGGNRPALWASLFEHLKSNNVAIGPKDVEWQDLTSADSVNALRNGAVGAAYASTPHQKVVADDACCEFVKGAIAPTTGVFYMFDDRLIKEDRETGLAFTRAMARTTQKYLLKDYRQTKEVVAALAAAQKIPEDSIRTTEPSAFEADYNLHTENASIYQGYYRDIDSGLLQYKDDLGEQDLFNTSFAEELKNAG</sequence>